<protein>
    <submittedName>
        <fullName evidence="1">Uncharacterized protein</fullName>
    </submittedName>
</protein>
<dbReference type="RefSeq" id="WP_111336176.1">
    <property type="nucleotide sequence ID" value="NZ_CP030032.1"/>
</dbReference>
<dbReference type="EMBL" id="CP030032">
    <property type="protein sequence ID" value="AWV90623.1"/>
    <property type="molecule type" value="Genomic_DNA"/>
</dbReference>
<dbReference type="KEGG" id="bsed:DN745_15345"/>
<dbReference type="AlphaFoldDB" id="A0A2Z4FNU9"/>
<accession>A0A2Z4FNU9</accession>
<organism evidence="1 2">
    <name type="scientific">Bradymonas sediminis</name>
    <dbReference type="NCBI Taxonomy" id="1548548"/>
    <lineage>
        <taxon>Bacteria</taxon>
        <taxon>Deltaproteobacteria</taxon>
        <taxon>Bradymonadales</taxon>
        <taxon>Bradymonadaceae</taxon>
        <taxon>Bradymonas</taxon>
    </lineage>
</organism>
<evidence type="ECO:0000313" key="2">
    <source>
        <dbReference type="Proteomes" id="UP000249799"/>
    </source>
</evidence>
<sequence length="207" mass="21832">MIDTFLKSTPGRGACRALFIAALAASAGACSTEAPSVEPTGVSTGTMDFAVGARMRSFELMDATCEPVTRAGETTLHIVVPAAFDLSTEAQAEQSHILTAQLPLEFQPGDGSSALGPVPEMTFGPEDARYGASASAISVDFDGEVYPMIQVIAQSARHMVDYQCRASRQGAQIELVCNDALVFPWRNPGAVPEGSFRAKFRCAPAPE</sequence>
<reference evidence="1 2" key="1">
    <citation type="submission" date="2018-06" db="EMBL/GenBank/DDBJ databases">
        <title>Lujinxingia sediminis gen. nov. sp. nov., a new facultative anaerobic member of the class Deltaproteobacteria, and proposal of Lujinxingaceae fam. nov.</title>
        <authorList>
            <person name="Guo L.-Y."/>
            <person name="Li C.-M."/>
            <person name="Wang S."/>
            <person name="Du Z.-J."/>
        </authorList>
    </citation>
    <scope>NUCLEOTIDE SEQUENCE [LARGE SCALE GENOMIC DNA]</scope>
    <source>
        <strain evidence="1 2">FA350</strain>
    </source>
</reference>
<dbReference type="Proteomes" id="UP000249799">
    <property type="component" value="Chromosome"/>
</dbReference>
<name>A0A2Z4FNU9_9DELT</name>
<gene>
    <name evidence="1" type="ORF">DN745_15345</name>
</gene>
<proteinExistence type="predicted"/>
<evidence type="ECO:0000313" key="1">
    <source>
        <dbReference type="EMBL" id="AWV90623.1"/>
    </source>
</evidence>
<dbReference type="PROSITE" id="PS51257">
    <property type="entry name" value="PROKAR_LIPOPROTEIN"/>
    <property type="match status" value="1"/>
</dbReference>
<keyword evidence="2" id="KW-1185">Reference proteome</keyword>